<dbReference type="Pfam" id="PF01594">
    <property type="entry name" value="AI-2E_transport"/>
    <property type="match status" value="1"/>
</dbReference>
<name>A0A7M2YXD6_9ACTN</name>
<feature type="transmembrane region" description="Helical" evidence="8">
    <location>
        <begin position="159"/>
        <end position="178"/>
    </location>
</feature>
<reference evidence="9 10" key="1">
    <citation type="submission" date="2018-07" db="EMBL/GenBank/DDBJ databases">
        <title>High-quality-draft genome sequence of Gaiella occulta.</title>
        <authorList>
            <person name="Severino R."/>
            <person name="Froufe H.J.C."/>
            <person name="Rainey F.A."/>
            <person name="Barroso C."/>
            <person name="Albuquerque L."/>
            <person name="Lobo-Da-Cunha A."/>
            <person name="Da Costa M.S."/>
            <person name="Egas C."/>
        </authorList>
    </citation>
    <scope>NUCLEOTIDE SEQUENCE [LARGE SCALE GENOMIC DNA]</scope>
    <source>
        <strain evidence="9 10">F2-233</strain>
    </source>
</reference>
<dbReference type="Proteomes" id="UP000254134">
    <property type="component" value="Unassembled WGS sequence"/>
</dbReference>
<keyword evidence="6 8" id="KW-1133">Transmembrane helix</keyword>
<dbReference type="PANTHER" id="PTHR21716:SF53">
    <property type="entry name" value="PERMEASE PERM-RELATED"/>
    <property type="match status" value="1"/>
</dbReference>
<sequence>MLGRMSEERLVRLRPRAVLVVLGVILASAVALEVLWVTRSVLIWVLIAVFLAMALNPAVDWLADRGVRRGVAVGIVFVGTILAIAGIAATFVPTLVREVNDLVNAVPGYLDDLTRGRGKLGFLERDYQIVEKVRAAIEKSGAGGVLGLSTTALTVTKSVVNAVVAVVTIAFLTLFMLLEGPAWVERCYGLLPEPSQPRWRKVGRDIYRTVGGYVTGNLTISLIAGTVSTVVLLVLGVPYAVALGLVVALLDLIPLAGATIAAVLVTTVGFLNSTTAGFVLIVFFVVYQQLENHVLQPLVYGRTVQLSPLVVLVAVLMGAELAGVIGALGAIPIAGAIQVLVLDWLEERRRRIAGPPPGVELPS</sequence>
<feature type="transmembrane region" description="Helical" evidence="8">
    <location>
        <begin position="309"/>
        <end position="342"/>
    </location>
</feature>
<keyword evidence="4" id="KW-1003">Cell membrane</keyword>
<feature type="transmembrane region" description="Helical" evidence="8">
    <location>
        <begin position="241"/>
        <end position="263"/>
    </location>
</feature>
<evidence type="ECO:0000256" key="2">
    <source>
        <dbReference type="ARBA" id="ARBA00009773"/>
    </source>
</evidence>
<dbReference type="PANTHER" id="PTHR21716">
    <property type="entry name" value="TRANSMEMBRANE PROTEIN"/>
    <property type="match status" value="1"/>
</dbReference>
<gene>
    <name evidence="9" type="ORF">Gocc_1423</name>
</gene>
<proteinExistence type="inferred from homology"/>
<dbReference type="InterPro" id="IPR002549">
    <property type="entry name" value="AI-2E-like"/>
</dbReference>
<evidence type="ECO:0000256" key="3">
    <source>
        <dbReference type="ARBA" id="ARBA00022448"/>
    </source>
</evidence>
<keyword evidence="7 8" id="KW-0472">Membrane</keyword>
<evidence type="ECO:0000256" key="7">
    <source>
        <dbReference type="ARBA" id="ARBA00023136"/>
    </source>
</evidence>
<dbReference type="GO" id="GO:0055085">
    <property type="term" value="P:transmembrane transport"/>
    <property type="evidence" value="ECO:0007669"/>
    <property type="project" value="TreeGrafter"/>
</dbReference>
<evidence type="ECO:0000256" key="6">
    <source>
        <dbReference type="ARBA" id="ARBA00022989"/>
    </source>
</evidence>
<comment type="similarity">
    <text evidence="2">Belongs to the autoinducer-2 exporter (AI-2E) (TC 2.A.86) family.</text>
</comment>
<evidence type="ECO:0000256" key="1">
    <source>
        <dbReference type="ARBA" id="ARBA00004651"/>
    </source>
</evidence>
<keyword evidence="5 8" id="KW-0812">Transmembrane</keyword>
<feature type="transmembrane region" description="Helical" evidence="8">
    <location>
        <begin position="270"/>
        <end position="289"/>
    </location>
</feature>
<evidence type="ECO:0000256" key="5">
    <source>
        <dbReference type="ARBA" id="ARBA00022692"/>
    </source>
</evidence>
<comment type="caution">
    <text evidence="9">The sequence shown here is derived from an EMBL/GenBank/DDBJ whole genome shotgun (WGS) entry which is preliminary data.</text>
</comment>
<organism evidence="9 10">
    <name type="scientific">Gaiella occulta</name>
    <dbReference type="NCBI Taxonomy" id="1002870"/>
    <lineage>
        <taxon>Bacteria</taxon>
        <taxon>Bacillati</taxon>
        <taxon>Actinomycetota</taxon>
        <taxon>Thermoleophilia</taxon>
        <taxon>Gaiellales</taxon>
        <taxon>Gaiellaceae</taxon>
        <taxon>Gaiella</taxon>
    </lineage>
</organism>
<evidence type="ECO:0000313" key="9">
    <source>
        <dbReference type="EMBL" id="RDI74534.1"/>
    </source>
</evidence>
<dbReference type="AlphaFoldDB" id="A0A7M2YXD6"/>
<feature type="transmembrane region" description="Helical" evidence="8">
    <location>
        <begin position="210"/>
        <end position="235"/>
    </location>
</feature>
<dbReference type="EMBL" id="QQZY01000003">
    <property type="protein sequence ID" value="RDI74534.1"/>
    <property type="molecule type" value="Genomic_DNA"/>
</dbReference>
<evidence type="ECO:0000256" key="8">
    <source>
        <dbReference type="SAM" id="Phobius"/>
    </source>
</evidence>
<evidence type="ECO:0000256" key="4">
    <source>
        <dbReference type="ARBA" id="ARBA00022475"/>
    </source>
</evidence>
<keyword evidence="3" id="KW-0813">Transport</keyword>
<dbReference type="GO" id="GO:0005886">
    <property type="term" value="C:plasma membrane"/>
    <property type="evidence" value="ECO:0007669"/>
    <property type="project" value="UniProtKB-SubCell"/>
</dbReference>
<accession>A0A7M2YXD6</accession>
<keyword evidence="10" id="KW-1185">Reference proteome</keyword>
<feature type="transmembrane region" description="Helical" evidence="8">
    <location>
        <begin position="41"/>
        <end position="59"/>
    </location>
</feature>
<comment type="subcellular location">
    <subcellularLocation>
        <location evidence="1">Cell membrane</location>
        <topology evidence="1">Multi-pass membrane protein</topology>
    </subcellularLocation>
</comment>
<reference evidence="10" key="2">
    <citation type="journal article" date="2019" name="MicrobiologyOpen">
        <title>High-quality draft genome sequence of Gaiella occulta isolated from a 150 meter deep mineral water borehole and comparison with the genome sequences of other deep-branching lineages of the phylum Actinobacteria.</title>
        <authorList>
            <person name="Severino R."/>
            <person name="Froufe H.J.C."/>
            <person name="Barroso C."/>
            <person name="Albuquerque L."/>
            <person name="Lobo-da-Cunha A."/>
            <person name="da Costa M.S."/>
            <person name="Egas C."/>
        </authorList>
    </citation>
    <scope>NUCLEOTIDE SEQUENCE [LARGE SCALE GENOMIC DNA]</scope>
    <source>
        <strain evidence="10">F2-233</strain>
    </source>
</reference>
<evidence type="ECO:0000313" key="10">
    <source>
        <dbReference type="Proteomes" id="UP000254134"/>
    </source>
</evidence>
<protein>
    <submittedName>
        <fullName evidence="9">Putative permease</fullName>
    </submittedName>
</protein>
<feature type="transmembrane region" description="Helical" evidence="8">
    <location>
        <begin position="71"/>
        <end position="92"/>
    </location>
</feature>